<accession>A0ABQ6JLN9</accession>
<name>A0ABQ6JLN9_9ACTN</name>
<keyword evidence="2" id="KW-1185">Reference proteome</keyword>
<reference evidence="2" key="1">
    <citation type="journal article" date="2019" name="Int. J. Syst. Evol. Microbiol.">
        <title>The Global Catalogue of Microorganisms (GCM) 10K type strain sequencing project: providing services to taxonomists for standard genome sequencing and annotation.</title>
        <authorList>
            <consortium name="The Broad Institute Genomics Platform"/>
            <consortium name="The Broad Institute Genome Sequencing Center for Infectious Disease"/>
            <person name="Wu L."/>
            <person name="Ma J."/>
        </authorList>
    </citation>
    <scope>NUCLEOTIDE SEQUENCE [LARGE SCALE GENOMIC DNA]</scope>
    <source>
        <strain evidence="2">NBRC 108730</strain>
    </source>
</reference>
<evidence type="ECO:0000313" key="1">
    <source>
        <dbReference type="EMBL" id="GMA87700.1"/>
    </source>
</evidence>
<sequence length="175" mass="19579">MTPPKGTKVWVQQARDGRHWTTLGYVPTDRSGAFSIDGYLEHPSGSFRLVYNGTSVLQGSTSRTVELSRNATRVTGYKVTSKVRKGKLVRLRGTVQHKVGGTWKSIGSKRYVDLFFRAKGSKTFKEVGWVRTDSRGRFDAGVKATKTGYYTAVWFSTNSKDLNAESVEKYVKVVK</sequence>
<protein>
    <submittedName>
        <fullName evidence="1">Uncharacterized protein</fullName>
    </submittedName>
</protein>
<dbReference type="Proteomes" id="UP001157017">
    <property type="component" value="Unassembled WGS sequence"/>
</dbReference>
<dbReference type="EMBL" id="BSUZ01000001">
    <property type="protein sequence ID" value="GMA87700.1"/>
    <property type="molecule type" value="Genomic_DNA"/>
</dbReference>
<comment type="caution">
    <text evidence="1">The sequence shown here is derived from an EMBL/GenBank/DDBJ whole genome shotgun (WGS) entry which is preliminary data.</text>
</comment>
<proteinExistence type="predicted"/>
<evidence type="ECO:0000313" key="2">
    <source>
        <dbReference type="Proteomes" id="UP001157017"/>
    </source>
</evidence>
<organism evidence="1 2">
    <name type="scientific">Angustibacter aerolatus</name>
    <dbReference type="NCBI Taxonomy" id="1162965"/>
    <lineage>
        <taxon>Bacteria</taxon>
        <taxon>Bacillati</taxon>
        <taxon>Actinomycetota</taxon>
        <taxon>Actinomycetes</taxon>
        <taxon>Kineosporiales</taxon>
        <taxon>Kineosporiaceae</taxon>
    </lineage>
</organism>
<gene>
    <name evidence="1" type="ORF">GCM10025868_29500</name>
</gene>